<keyword evidence="2" id="KW-0812">Transmembrane</keyword>
<gene>
    <name evidence="3" type="ORF">BGZ80_010102</name>
</gene>
<name>A0A9P6MW47_9FUNG</name>
<dbReference type="Proteomes" id="UP000703661">
    <property type="component" value="Unassembled WGS sequence"/>
</dbReference>
<evidence type="ECO:0000313" key="3">
    <source>
        <dbReference type="EMBL" id="KAG0015004.1"/>
    </source>
</evidence>
<protein>
    <submittedName>
        <fullName evidence="3">Uncharacterized protein</fullName>
    </submittedName>
</protein>
<keyword evidence="2" id="KW-1133">Transmembrane helix</keyword>
<organism evidence="3 4">
    <name type="scientific">Entomortierella chlamydospora</name>
    <dbReference type="NCBI Taxonomy" id="101097"/>
    <lineage>
        <taxon>Eukaryota</taxon>
        <taxon>Fungi</taxon>
        <taxon>Fungi incertae sedis</taxon>
        <taxon>Mucoromycota</taxon>
        <taxon>Mortierellomycotina</taxon>
        <taxon>Mortierellomycetes</taxon>
        <taxon>Mortierellales</taxon>
        <taxon>Mortierellaceae</taxon>
        <taxon>Entomortierella</taxon>
    </lineage>
</organism>
<dbReference type="EMBL" id="JAAAID010000669">
    <property type="protein sequence ID" value="KAG0015004.1"/>
    <property type="molecule type" value="Genomic_DNA"/>
</dbReference>
<keyword evidence="4" id="KW-1185">Reference proteome</keyword>
<feature type="transmembrane region" description="Helical" evidence="2">
    <location>
        <begin position="71"/>
        <end position="93"/>
    </location>
</feature>
<comment type="caution">
    <text evidence="3">The sequence shown here is derived from an EMBL/GenBank/DDBJ whole genome shotgun (WGS) entry which is preliminary data.</text>
</comment>
<feature type="region of interest" description="Disordered" evidence="1">
    <location>
        <begin position="1"/>
        <end position="48"/>
    </location>
</feature>
<proteinExistence type="predicted"/>
<evidence type="ECO:0000256" key="1">
    <source>
        <dbReference type="SAM" id="MobiDB-lite"/>
    </source>
</evidence>
<accession>A0A9P6MW47</accession>
<evidence type="ECO:0000256" key="2">
    <source>
        <dbReference type="SAM" id="Phobius"/>
    </source>
</evidence>
<reference evidence="3" key="1">
    <citation type="journal article" date="2020" name="Fungal Divers.">
        <title>Resolving the Mortierellaceae phylogeny through synthesis of multi-gene phylogenetics and phylogenomics.</title>
        <authorList>
            <person name="Vandepol N."/>
            <person name="Liber J."/>
            <person name="Desiro A."/>
            <person name="Na H."/>
            <person name="Kennedy M."/>
            <person name="Barry K."/>
            <person name="Grigoriev I.V."/>
            <person name="Miller A.N."/>
            <person name="O'Donnell K."/>
            <person name="Stajich J.E."/>
            <person name="Bonito G."/>
        </authorList>
    </citation>
    <scope>NUCLEOTIDE SEQUENCE</scope>
    <source>
        <strain evidence="3">NRRL 2769</strain>
    </source>
</reference>
<feature type="compositionally biased region" description="Pro residues" evidence="1">
    <location>
        <begin position="24"/>
        <end position="43"/>
    </location>
</feature>
<sequence length="118" mass="13583">MDNKGYYQSQPPQYPQQAAYGQPAYPPAQPGYPPQQPGYPPQQPYGAPQPGYYAQRKDFVHPLIHYRGPQIYLFIRTICLLFLLIHCYTLYLASPQPQVIIQQQAPPPQKNDDMCMGW</sequence>
<dbReference type="AlphaFoldDB" id="A0A9P6MW47"/>
<feature type="compositionally biased region" description="Low complexity" evidence="1">
    <location>
        <begin position="1"/>
        <end position="23"/>
    </location>
</feature>
<evidence type="ECO:0000313" key="4">
    <source>
        <dbReference type="Proteomes" id="UP000703661"/>
    </source>
</evidence>
<keyword evidence="2" id="KW-0472">Membrane</keyword>